<protein>
    <submittedName>
        <fullName evidence="1">Uncharacterized protein</fullName>
    </submittedName>
</protein>
<dbReference type="OrthoDB" id="7068866at2"/>
<dbReference type="RefSeq" id="WP_000849738.1">
    <property type="nucleotide sequence ID" value="NC_009456.1"/>
</dbReference>
<dbReference type="KEGG" id="vco:VC0395_1026"/>
<name>A0A0H3ADZ4_VIBC3</name>
<reference evidence="1 2" key="1">
    <citation type="submission" date="2007-03" db="EMBL/GenBank/DDBJ databases">
        <authorList>
            <person name="Heidelberg J."/>
        </authorList>
    </citation>
    <scope>NUCLEOTIDE SEQUENCE [LARGE SCALE GENOMIC DNA]</scope>
    <source>
        <strain evidence="2">ATCC 39541 / Classical Ogawa 395 / O395</strain>
    </source>
</reference>
<proteinExistence type="predicted"/>
<sequence length="292" mass="33196">MKTIVSVSNFSLDSCKFSSFMEIDTSLSKLKNVLSLFNQESVEYYAGNDILEHKGFGLSFIEQANNFSYAGDKGVQAYLYSKLFQSYLNGFTLTFSTDELMERANRFVLEECNESYILYAPCLNVYRVNVINSVDDFYSHYENLLSKYPVDEHSYYNRAKSHFKKITFHSDCGDTLKCIGDGGIKNFSIAITKCLKALNEYQAQMKIPEDLTILGGLAGCDCTTQGKNGKDDMKFIFPEISTKNEVNCEYHLKPYSSNDPKDNKYYQKRIYFTFANVGGCIKTFVASIGPHL</sequence>
<dbReference type="AlphaFoldDB" id="A0A0H3ADZ4"/>
<evidence type="ECO:0000313" key="2">
    <source>
        <dbReference type="Proteomes" id="UP000000249"/>
    </source>
</evidence>
<dbReference type="Proteomes" id="UP000000249">
    <property type="component" value="Chromosome 2"/>
</dbReference>
<accession>A0A0H3ADZ4</accession>
<organism evidence="1 2">
    <name type="scientific">Vibrio cholerae serotype O1 (strain ATCC 39541 / Classical Ogawa 395 / O395)</name>
    <dbReference type="NCBI Taxonomy" id="345073"/>
    <lineage>
        <taxon>Bacteria</taxon>
        <taxon>Pseudomonadati</taxon>
        <taxon>Pseudomonadota</taxon>
        <taxon>Gammaproteobacteria</taxon>
        <taxon>Vibrionales</taxon>
        <taxon>Vibrionaceae</taxon>
        <taxon>Vibrio</taxon>
    </lineage>
</organism>
<evidence type="ECO:0000313" key="1">
    <source>
        <dbReference type="EMBL" id="ABQ18550.1"/>
    </source>
</evidence>
<dbReference type="eggNOG" id="ENOG5033CAI">
    <property type="taxonomic scope" value="Bacteria"/>
</dbReference>
<dbReference type="PATRIC" id="fig|345073.21.peg.2998"/>
<dbReference type="EMBL" id="CP000626">
    <property type="protein sequence ID" value="ABQ18550.1"/>
    <property type="molecule type" value="Genomic_DNA"/>
</dbReference>
<dbReference type="KEGG" id="vcr:VC395_A0240"/>
<gene>
    <name evidence="1" type="ordered locus">VC0395_1026</name>
</gene>